<dbReference type="InterPro" id="IPR000638">
    <property type="entry name" value="Gas-vesicle_GvpA-like"/>
</dbReference>
<dbReference type="InterPro" id="IPR007805">
    <property type="entry name" value="GvpK"/>
</dbReference>
<proteinExistence type="inferred from homology"/>
<dbReference type="GO" id="GO:0031412">
    <property type="term" value="P:gas vesicle organization"/>
    <property type="evidence" value="ECO:0007669"/>
    <property type="project" value="InterPro"/>
</dbReference>
<evidence type="ECO:0000256" key="1">
    <source>
        <dbReference type="ARBA" id="ARBA00022987"/>
    </source>
</evidence>
<gene>
    <name evidence="4" type="ORF">HCG48_23295</name>
</gene>
<keyword evidence="5" id="KW-1185">Reference proteome</keyword>
<dbReference type="GO" id="GO:0012506">
    <property type="term" value="C:vesicle membrane"/>
    <property type="evidence" value="ECO:0007669"/>
    <property type="project" value="InterPro"/>
</dbReference>
<dbReference type="AlphaFoldDB" id="A0A6H1U2V0"/>
<dbReference type="Pfam" id="PF00741">
    <property type="entry name" value="Gas_vesicle"/>
    <property type="match status" value="1"/>
</dbReference>
<evidence type="ECO:0000313" key="5">
    <source>
        <dbReference type="Proteomes" id="UP000500857"/>
    </source>
</evidence>
<dbReference type="GO" id="GO:0031411">
    <property type="term" value="C:gas vesicle"/>
    <property type="evidence" value="ECO:0007669"/>
    <property type="project" value="UniProtKB-SubCell"/>
</dbReference>
<dbReference type="Pfam" id="PF05121">
    <property type="entry name" value="GvpK"/>
    <property type="match status" value="1"/>
</dbReference>
<reference evidence="4 5" key="1">
    <citation type="submission" date="2020-04" db="EMBL/GenBank/DDBJ databases">
        <authorList>
            <person name="Basu S."/>
            <person name="Maruthanayagam V."/>
            <person name="Chakraborty S."/>
            <person name="Pramanik A."/>
            <person name="Mukherjee J."/>
            <person name="Brink B."/>
        </authorList>
    </citation>
    <scope>NUCLEOTIDE SEQUENCE [LARGE SCALE GENOMIC DNA]</scope>
    <source>
        <strain evidence="4 5">AP17</strain>
    </source>
</reference>
<keyword evidence="1" id="KW-0304">Gas vesicle</keyword>
<evidence type="ECO:0000313" key="4">
    <source>
        <dbReference type="EMBL" id="QIZ73164.1"/>
    </source>
</evidence>
<evidence type="ECO:0000256" key="2">
    <source>
        <dbReference type="ARBA" id="ARBA00035108"/>
    </source>
</evidence>
<dbReference type="PANTHER" id="PTHR40137:SF2">
    <property type="entry name" value="PROTEIN GVPK 1"/>
    <property type="match status" value="1"/>
</dbReference>
<dbReference type="Proteomes" id="UP000500857">
    <property type="component" value="Chromosome"/>
</dbReference>
<dbReference type="EMBL" id="CP051167">
    <property type="protein sequence ID" value="QIZ73164.1"/>
    <property type="molecule type" value="Genomic_DNA"/>
</dbReference>
<evidence type="ECO:0000256" key="3">
    <source>
        <dbReference type="ARBA" id="ARBA00035659"/>
    </source>
</evidence>
<sequence length="162" mass="17980">MSESERSTDAIIARTSNQQTSNKKDAGLASLVLTLVELIRQLMEAQIIRRMDEDLLTEEELDRAGTSLQKLEEQILNLCEIFEIDPQDLNLDLNELGTLLPKEGGYYPGQKSESPSILEVLDRLLYKGVVLEGSVDLGLADLDLIQAKLRLVLTSRSLSGHS</sequence>
<organism evidence="4 5">
    <name type="scientific">Oxynema aestuarii AP17</name>
    <dbReference type="NCBI Taxonomy" id="2064643"/>
    <lineage>
        <taxon>Bacteria</taxon>
        <taxon>Bacillati</taxon>
        <taxon>Cyanobacteriota</taxon>
        <taxon>Cyanophyceae</taxon>
        <taxon>Oscillatoriophycideae</taxon>
        <taxon>Oscillatoriales</taxon>
        <taxon>Oscillatoriaceae</taxon>
        <taxon>Oxynema</taxon>
        <taxon>Oxynema aestuarii</taxon>
    </lineage>
</organism>
<dbReference type="KEGG" id="oxy:HCG48_23295"/>
<dbReference type="GO" id="GO:0005198">
    <property type="term" value="F:structural molecule activity"/>
    <property type="evidence" value="ECO:0007669"/>
    <property type="project" value="InterPro"/>
</dbReference>
<name>A0A6H1U2V0_9CYAN</name>
<comment type="subcellular location">
    <subcellularLocation>
        <location evidence="2">Gas vesicle</location>
    </subcellularLocation>
</comment>
<comment type="similarity">
    <text evidence="3">Belongs to the gas vesicle GvpK family.</text>
</comment>
<protein>
    <submittedName>
        <fullName evidence="4">Gas vesicle protein K</fullName>
    </submittedName>
</protein>
<dbReference type="PANTHER" id="PTHR40137">
    <property type="entry name" value="PROTEIN GVPK 1"/>
    <property type="match status" value="1"/>
</dbReference>
<dbReference type="RefSeq" id="WP_168571310.1">
    <property type="nucleotide sequence ID" value="NZ_CP051167.1"/>
</dbReference>
<accession>A0A6H1U2V0</accession>